<dbReference type="Proteomes" id="UP000320593">
    <property type="component" value="Unassembled WGS sequence"/>
</dbReference>
<evidence type="ECO:0000259" key="1">
    <source>
        <dbReference type="Pfam" id="PF01370"/>
    </source>
</evidence>
<dbReference type="Pfam" id="PF01370">
    <property type="entry name" value="Epimerase"/>
    <property type="match status" value="1"/>
</dbReference>
<gene>
    <name evidence="2" type="ORF">JM93_00746</name>
</gene>
<dbReference type="Gene3D" id="3.40.50.720">
    <property type="entry name" value="NAD(P)-binding Rossmann-like Domain"/>
    <property type="match status" value="1"/>
</dbReference>
<dbReference type="InterPro" id="IPR050177">
    <property type="entry name" value="Lipid_A_modif_metabolic_enz"/>
</dbReference>
<dbReference type="SUPFAM" id="SSF51735">
    <property type="entry name" value="NAD(P)-binding Rossmann-fold domains"/>
    <property type="match status" value="1"/>
</dbReference>
<sequence>MKRILITGADGTVGRHLCHALHGTRHTVIASDIRTPEHVPDGIECVALDVTAPGIEQVLRDLRPDAVVHLASVLDPRDRAQAYQVDVAGTRNVVEGCLSAKVRRLVVTSSGAAYGYHHDNPPFLTETDALRGNPEFIYSDHKRAVEELLAAYRETHPELEQVVLRVCTVLGPGVENQITALFRKPRLLGLTGADSPFVFIWTDDLVKILERAATRAPAGIYNVAADHPVSLKKIAQTLNKPLVRLPAWAVRAYLAVSKPLGLSRYGPEQVRFLQYRPVLDNTKLKTRFGYIPKVTGPQAFALWQKQAGL</sequence>
<protein>
    <submittedName>
        <fullName evidence="2">UDP-glucose 4-epimerase</fullName>
    </submittedName>
</protein>
<dbReference type="RefSeq" id="WP_145340678.1">
    <property type="nucleotide sequence ID" value="NZ_SMLY01000087.1"/>
</dbReference>
<dbReference type="InterPro" id="IPR036291">
    <property type="entry name" value="NAD(P)-bd_dom_sf"/>
</dbReference>
<dbReference type="AlphaFoldDB" id="A0A562THR9"/>
<dbReference type="InterPro" id="IPR001509">
    <property type="entry name" value="Epimerase_deHydtase"/>
</dbReference>
<dbReference type="CDD" id="cd05240">
    <property type="entry name" value="UDP_G4E_3_SDR_e"/>
    <property type="match status" value="1"/>
</dbReference>
<comment type="caution">
    <text evidence="2">The sequence shown here is derived from an EMBL/GenBank/DDBJ whole genome shotgun (WGS) entry which is preliminary data.</text>
</comment>
<reference evidence="2 3" key="1">
    <citation type="submission" date="2019-07" db="EMBL/GenBank/DDBJ databases">
        <title>Genomic Encyclopedia of Archaeal and Bacterial Type Strains, Phase II (KMG-II): from individual species to whole genera.</title>
        <authorList>
            <person name="Goeker M."/>
        </authorList>
    </citation>
    <scope>NUCLEOTIDE SEQUENCE [LARGE SCALE GENOMIC DNA]</scope>
    <source>
        <strain evidence="2 3">ATCC BAA-252</strain>
    </source>
</reference>
<dbReference type="OrthoDB" id="9801056at2"/>
<keyword evidence="3" id="KW-1185">Reference proteome</keyword>
<organism evidence="2 3">
    <name type="scientific">Roseibium hamelinense</name>
    <dbReference type="NCBI Taxonomy" id="150831"/>
    <lineage>
        <taxon>Bacteria</taxon>
        <taxon>Pseudomonadati</taxon>
        <taxon>Pseudomonadota</taxon>
        <taxon>Alphaproteobacteria</taxon>
        <taxon>Hyphomicrobiales</taxon>
        <taxon>Stappiaceae</taxon>
        <taxon>Roseibium</taxon>
    </lineage>
</organism>
<name>A0A562THR9_9HYPH</name>
<evidence type="ECO:0000313" key="3">
    <source>
        <dbReference type="Proteomes" id="UP000320593"/>
    </source>
</evidence>
<feature type="domain" description="NAD-dependent epimerase/dehydratase" evidence="1">
    <location>
        <begin position="4"/>
        <end position="224"/>
    </location>
</feature>
<accession>A0A562THR9</accession>
<proteinExistence type="predicted"/>
<dbReference type="EMBL" id="VLLF01000001">
    <property type="protein sequence ID" value="TWI93191.1"/>
    <property type="molecule type" value="Genomic_DNA"/>
</dbReference>
<dbReference type="PANTHER" id="PTHR43245">
    <property type="entry name" value="BIFUNCTIONAL POLYMYXIN RESISTANCE PROTEIN ARNA"/>
    <property type="match status" value="1"/>
</dbReference>
<evidence type="ECO:0000313" key="2">
    <source>
        <dbReference type="EMBL" id="TWI93191.1"/>
    </source>
</evidence>